<evidence type="ECO:0000313" key="7">
    <source>
        <dbReference type="Proteomes" id="UP000431744"/>
    </source>
</evidence>
<dbReference type="SUPFAM" id="SSF55781">
    <property type="entry name" value="GAF domain-like"/>
    <property type="match status" value="1"/>
</dbReference>
<name>A0A6H9WGE7_9MICO</name>
<evidence type="ECO:0000259" key="5">
    <source>
        <dbReference type="PROSITE" id="PS51078"/>
    </source>
</evidence>
<dbReference type="PROSITE" id="PS51077">
    <property type="entry name" value="HTH_ICLR"/>
    <property type="match status" value="1"/>
</dbReference>
<dbReference type="GO" id="GO:0003677">
    <property type="term" value="F:DNA binding"/>
    <property type="evidence" value="ECO:0007669"/>
    <property type="project" value="UniProtKB-KW"/>
</dbReference>
<dbReference type="Gene3D" id="3.30.450.40">
    <property type="match status" value="1"/>
</dbReference>
<dbReference type="Pfam" id="PF01614">
    <property type="entry name" value="IclR_C"/>
    <property type="match status" value="1"/>
</dbReference>
<dbReference type="SMART" id="SM00346">
    <property type="entry name" value="HTH_ICLR"/>
    <property type="match status" value="1"/>
</dbReference>
<comment type="caution">
    <text evidence="6">The sequence shown here is derived from an EMBL/GenBank/DDBJ whole genome shotgun (WGS) entry which is preliminary data.</text>
</comment>
<dbReference type="RefSeq" id="WP_158029837.1">
    <property type="nucleotide sequence ID" value="NZ_BMHG01000002.1"/>
</dbReference>
<dbReference type="InterPro" id="IPR029016">
    <property type="entry name" value="GAF-like_dom_sf"/>
</dbReference>
<dbReference type="Gene3D" id="1.10.10.10">
    <property type="entry name" value="Winged helix-like DNA-binding domain superfamily/Winged helix DNA-binding domain"/>
    <property type="match status" value="1"/>
</dbReference>
<evidence type="ECO:0000313" key="6">
    <source>
        <dbReference type="EMBL" id="KAB1646671.1"/>
    </source>
</evidence>
<dbReference type="InterPro" id="IPR036390">
    <property type="entry name" value="WH_DNA-bd_sf"/>
</dbReference>
<dbReference type="PANTHER" id="PTHR30136:SF24">
    <property type="entry name" value="HTH-TYPE TRANSCRIPTIONAL REPRESSOR ALLR"/>
    <property type="match status" value="1"/>
</dbReference>
<keyword evidence="2" id="KW-0238">DNA-binding</keyword>
<organism evidence="6 7">
    <name type="scientific">Pseudoclavibacter endophyticus</name>
    <dbReference type="NCBI Taxonomy" id="1778590"/>
    <lineage>
        <taxon>Bacteria</taxon>
        <taxon>Bacillati</taxon>
        <taxon>Actinomycetota</taxon>
        <taxon>Actinomycetes</taxon>
        <taxon>Micrococcales</taxon>
        <taxon>Microbacteriaceae</taxon>
        <taxon>Pseudoclavibacter</taxon>
    </lineage>
</organism>
<evidence type="ECO:0000259" key="4">
    <source>
        <dbReference type="PROSITE" id="PS51077"/>
    </source>
</evidence>
<evidence type="ECO:0000256" key="2">
    <source>
        <dbReference type="ARBA" id="ARBA00023125"/>
    </source>
</evidence>
<sequence length="262" mass="28597">MLDDSPDVDAHRGVPGVLLRAVQLLRCFDADTDTLTARQLVERSELPRSTVHRMTADLVNLGLLTRSGNGRYAIGSLVWELGHVSHIHLRLRQAAQVHLTRLYDACGENVFLTVMSTDAPELAEALTVGQLRGPRSVPVDEREGKRSPLSSTSLGHALVSVQSDEWLERYIARATRGIGAGRDESAADLRRQIAAARNLGHATMLDDERAAVAVPIPSGDAFPDSSMGIVAARERWDEHRLVPLLKMTALAIAKDLARPLSR</sequence>
<reference evidence="6 7" key="1">
    <citation type="submission" date="2019-09" db="EMBL/GenBank/DDBJ databases">
        <title>Phylogeny of genus Pseudoclavibacter and closely related genus.</title>
        <authorList>
            <person name="Li Y."/>
        </authorList>
    </citation>
    <scope>NUCLEOTIDE SEQUENCE [LARGE SCALE GENOMIC DNA]</scope>
    <source>
        <strain evidence="6 7">EGI 60007</strain>
    </source>
</reference>
<dbReference type="AlphaFoldDB" id="A0A6H9WGE7"/>
<protein>
    <submittedName>
        <fullName evidence="6">Helix-turn-helix domain-containing protein</fullName>
    </submittedName>
</protein>
<accession>A0A6H9WGE7</accession>
<keyword evidence="3" id="KW-0804">Transcription</keyword>
<dbReference type="InterPro" id="IPR036388">
    <property type="entry name" value="WH-like_DNA-bd_sf"/>
</dbReference>
<dbReference type="InterPro" id="IPR005471">
    <property type="entry name" value="Tscrpt_reg_IclR_N"/>
</dbReference>
<dbReference type="OrthoDB" id="4068713at2"/>
<evidence type="ECO:0000256" key="3">
    <source>
        <dbReference type="ARBA" id="ARBA00023163"/>
    </source>
</evidence>
<gene>
    <name evidence="6" type="ORF">F8O04_13020</name>
</gene>
<dbReference type="InterPro" id="IPR014757">
    <property type="entry name" value="Tscrpt_reg_IclR_C"/>
</dbReference>
<dbReference type="GO" id="GO:0045892">
    <property type="term" value="P:negative regulation of DNA-templated transcription"/>
    <property type="evidence" value="ECO:0007669"/>
    <property type="project" value="TreeGrafter"/>
</dbReference>
<evidence type="ECO:0000256" key="1">
    <source>
        <dbReference type="ARBA" id="ARBA00023015"/>
    </source>
</evidence>
<feature type="domain" description="IclR-ED" evidence="5">
    <location>
        <begin position="77"/>
        <end position="262"/>
    </location>
</feature>
<keyword evidence="1" id="KW-0805">Transcription regulation</keyword>
<feature type="domain" description="HTH iclR-type" evidence="4">
    <location>
        <begin position="15"/>
        <end position="76"/>
    </location>
</feature>
<dbReference type="PROSITE" id="PS51078">
    <property type="entry name" value="ICLR_ED"/>
    <property type="match status" value="1"/>
</dbReference>
<dbReference type="Pfam" id="PF09339">
    <property type="entry name" value="HTH_IclR"/>
    <property type="match status" value="1"/>
</dbReference>
<dbReference type="SUPFAM" id="SSF46785">
    <property type="entry name" value="Winged helix' DNA-binding domain"/>
    <property type="match status" value="1"/>
</dbReference>
<dbReference type="GO" id="GO:0003700">
    <property type="term" value="F:DNA-binding transcription factor activity"/>
    <property type="evidence" value="ECO:0007669"/>
    <property type="project" value="TreeGrafter"/>
</dbReference>
<dbReference type="PANTHER" id="PTHR30136">
    <property type="entry name" value="HELIX-TURN-HELIX TRANSCRIPTIONAL REGULATOR, ICLR FAMILY"/>
    <property type="match status" value="1"/>
</dbReference>
<dbReference type="InterPro" id="IPR050707">
    <property type="entry name" value="HTH_MetabolicPath_Reg"/>
</dbReference>
<proteinExistence type="predicted"/>
<keyword evidence="7" id="KW-1185">Reference proteome</keyword>
<dbReference type="Proteomes" id="UP000431744">
    <property type="component" value="Unassembled WGS sequence"/>
</dbReference>
<dbReference type="EMBL" id="WBJY01000004">
    <property type="protein sequence ID" value="KAB1646671.1"/>
    <property type="molecule type" value="Genomic_DNA"/>
</dbReference>